<accession>A0A6B0SDX4</accession>
<name>A0A6B0SDX4_9CETA</name>
<organism evidence="1 2">
    <name type="scientific">Bos mutus</name>
    <name type="common">wild yak</name>
    <dbReference type="NCBI Taxonomy" id="72004"/>
    <lineage>
        <taxon>Eukaryota</taxon>
        <taxon>Metazoa</taxon>
        <taxon>Chordata</taxon>
        <taxon>Craniata</taxon>
        <taxon>Vertebrata</taxon>
        <taxon>Euteleostomi</taxon>
        <taxon>Mammalia</taxon>
        <taxon>Eutheria</taxon>
        <taxon>Laurasiatheria</taxon>
        <taxon>Artiodactyla</taxon>
        <taxon>Ruminantia</taxon>
        <taxon>Pecora</taxon>
        <taxon>Bovidae</taxon>
        <taxon>Bovinae</taxon>
        <taxon>Bos</taxon>
    </lineage>
</organism>
<dbReference type="AlphaFoldDB" id="A0A6B0SDX4"/>
<sequence length="97" mass="10340">MAIFAASLHSGCKLSVERERKEASLQSECTAMQPRGILGDLASLTSQLPSFHCALSSPKCDCKCKSYGGGPPAKTYSAGETQTFAKGRFVNVANPRR</sequence>
<evidence type="ECO:0000313" key="2">
    <source>
        <dbReference type="Proteomes" id="UP000322234"/>
    </source>
</evidence>
<protein>
    <submittedName>
        <fullName evidence="1">Uncharacterized protein</fullName>
    </submittedName>
</protein>
<gene>
    <name evidence="1" type="ORF">E5288_WYG015612</name>
</gene>
<dbReference type="EMBL" id="VBQZ03000300">
    <property type="protein sequence ID" value="MXQ98877.1"/>
    <property type="molecule type" value="Genomic_DNA"/>
</dbReference>
<dbReference type="Proteomes" id="UP000322234">
    <property type="component" value="Unassembled WGS sequence"/>
</dbReference>
<keyword evidence="2" id="KW-1185">Reference proteome</keyword>
<proteinExistence type="predicted"/>
<comment type="caution">
    <text evidence="1">The sequence shown here is derived from an EMBL/GenBank/DDBJ whole genome shotgun (WGS) entry which is preliminary data.</text>
</comment>
<evidence type="ECO:0000313" key="1">
    <source>
        <dbReference type="EMBL" id="MXQ98877.1"/>
    </source>
</evidence>
<reference evidence="1" key="1">
    <citation type="submission" date="2019-10" db="EMBL/GenBank/DDBJ databases">
        <title>The sequence and de novo assembly of the wild yak genome.</title>
        <authorList>
            <person name="Liu Y."/>
        </authorList>
    </citation>
    <scope>NUCLEOTIDE SEQUENCE [LARGE SCALE GENOMIC DNA]</scope>
    <source>
        <strain evidence="1">WY2019</strain>
    </source>
</reference>